<gene>
    <name evidence="6" type="ORF">TeGR_g4493</name>
</gene>
<comment type="similarity">
    <text evidence="2">Belongs to the class-IV pyridoxal-phosphate-dependent aminotransferase family.</text>
</comment>
<evidence type="ECO:0000256" key="5">
    <source>
        <dbReference type="ARBA" id="ARBA00022898"/>
    </source>
</evidence>
<dbReference type="PANTHER" id="PTHR42825">
    <property type="entry name" value="AMINO ACID AMINOTRANSFERASE"/>
    <property type="match status" value="1"/>
</dbReference>
<evidence type="ECO:0000313" key="6">
    <source>
        <dbReference type="EMBL" id="GMI38903.1"/>
    </source>
</evidence>
<evidence type="ECO:0000256" key="3">
    <source>
        <dbReference type="ARBA" id="ARBA00022576"/>
    </source>
</evidence>
<organism evidence="6 7">
    <name type="scientific">Tetraparma gracilis</name>
    <dbReference type="NCBI Taxonomy" id="2962635"/>
    <lineage>
        <taxon>Eukaryota</taxon>
        <taxon>Sar</taxon>
        <taxon>Stramenopiles</taxon>
        <taxon>Ochrophyta</taxon>
        <taxon>Bolidophyceae</taxon>
        <taxon>Parmales</taxon>
        <taxon>Triparmaceae</taxon>
        <taxon>Tetraparma</taxon>
    </lineage>
</organism>
<comment type="caution">
    <text evidence="6">The sequence shown here is derived from an EMBL/GenBank/DDBJ whole genome shotgun (WGS) entry which is preliminary data.</text>
</comment>
<evidence type="ECO:0000256" key="1">
    <source>
        <dbReference type="ARBA" id="ARBA00001933"/>
    </source>
</evidence>
<comment type="cofactor">
    <cofactor evidence="1">
        <name>pyridoxal 5'-phosphate</name>
        <dbReference type="ChEBI" id="CHEBI:597326"/>
    </cofactor>
</comment>
<dbReference type="PIRSF" id="PIRSF006468">
    <property type="entry name" value="BCAT1"/>
    <property type="match status" value="1"/>
</dbReference>
<evidence type="ECO:0000313" key="7">
    <source>
        <dbReference type="Proteomes" id="UP001165060"/>
    </source>
</evidence>
<dbReference type="InterPro" id="IPR005786">
    <property type="entry name" value="B_amino_transII"/>
</dbReference>
<reference evidence="6 7" key="1">
    <citation type="journal article" date="2023" name="Commun. Biol.">
        <title>Genome analysis of Parmales, the sister group of diatoms, reveals the evolutionary specialization of diatoms from phago-mixotrophs to photoautotrophs.</title>
        <authorList>
            <person name="Ban H."/>
            <person name="Sato S."/>
            <person name="Yoshikawa S."/>
            <person name="Yamada K."/>
            <person name="Nakamura Y."/>
            <person name="Ichinomiya M."/>
            <person name="Sato N."/>
            <person name="Blanc-Mathieu R."/>
            <person name="Endo H."/>
            <person name="Kuwata A."/>
            <person name="Ogata H."/>
        </authorList>
    </citation>
    <scope>NUCLEOTIDE SEQUENCE [LARGE SCALE GENOMIC DNA]</scope>
</reference>
<evidence type="ECO:0008006" key="8">
    <source>
        <dbReference type="Google" id="ProtNLM"/>
    </source>
</evidence>
<sequence length="364" mass="39039">MAAPLPALSNPLAPGSPCPLPGTADVGVPWTELGFSLRPTAAHVVMTWSEDTGAWSEPTLESEPYIKVHIGATALHYGQACFEGLKAFAHDDSSVHLFRPTANANRLRSSAKRTVMPELTDELFLSAARTCVAANMGYVPPASSNGALYLRPLLFGSGPRIGLQPSGEYKFVVLATPVGDYYKGGLSPVRGKVVTEYDRAAPRGVGAVKVAGNYAADLLPNIEGKADGFPILLYLDSATQSVVEEFSTSNFIGINREKNEFVTPKSPSVLPSITNLSLQQIAKDMGMTVSVRPVPLSELDDFDEVIACGTAVVVTPVNELTLGDKVYKFGSDEVGEVTMELYRRVREIQQGKAPDNHGWLEKVC</sequence>
<dbReference type="Gene3D" id="3.30.470.10">
    <property type="match status" value="1"/>
</dbReference>
<dbReference type="NCBIfam" id="TIGR01123">
    <property type="entry name" value="ilvE_II"/>
    <property type="match status" value="1"/>
</dbReference>
<dbReference type="InterPro" id="IPR001544">
    <property type="entry name" value="Aminotrans_IV"/>
</dbReference>
<evidence type="ECO:0000256" key="2">
    <source>
        <dbReference type="ARBA" id="ARBA00009320"/>
    </source>
</evidence>
<dbReference type="CDD" id="cd01557">
    <property type="entry name" value="BCAT_beta_family"/>
    <property type="match status" value="1"/>
</dbReference>
<dbReference type="InterPro" id="IPR043132">
    <property type="entry name" value="BCAT-like_C"/>
</dbReference>
<keyword evidence="3" id="KW-0032">Aminotransferase</keyword>
<dbReference type="InterPro" id="IPR033939">
    <property type="entry name" value="BCAT_family"/>
</dbReference>
<dbReference type="NCBIfam" id="NF009897">
    <property type="entry name" value="PRK13357.1"/>
    <property type="match status" value="1"/>
</dbReference>
<dbReference type="InterPro" id="IPR043131">
    <property type="entry name" value="BCAT-like_N"/>
</dbReference>
<keyword evidence="5" id="KW-0663">Pyridoxal phosphate</keyword>
<protein>
    <recommendedName>
        <fullName evidence="8">Branched-chain amino acid aminotransferase</fullName>
    </recommendedName>
</protein>
<proteinExistence type="inferred from homology"/>
<keyword evidence="7" id="KW-1185">Reference proteome</keyword>
<evidence type="ECO:0000256" key="4">
    <source>
        <dbReference type="ARBA" id="ARBA00022679"/>
    </source>
</evidence>
<name>A0ABQ6N2U5_9STRA</name>
<dbReference type="Gene3D" id="3.20.10.10">
    <property type="entry name" value="D-amino Acid Aminotransferase, subunit A, domain 2"/>
    <property type="match status" value="1"/>
</dbReference>
<dbReference type="SUPFAM" id="SSF56752">
    <property type="entry name" value="D-aminoacid aminotransferase-like PLP-dependent enzymes"/>
    <property type="match status" value="1"/>
</dbReference>
<dbReference type="InterPro" id="IPR036038">
    <property type="entry name" value="Aminotransferase-like"/>
</dbReference>
<keyword evidence="4" id="KW-0808">Transferase</keyword>
<dbReference type="EMBL" id="BRYB01002055">
    <property type="protein sequence ID" value="GMI38903.1"/>
    <property type="molecule type" value="Genomic_DNA"/>
</dbReference>
<dbReference type="PANTHER" id="PTHR42825:SF2">
    <property type="entry name" value="BRANCHED-CHAIN-AMINO-ACID AMINOTRANSFERASE 3, CHLOROPLASTIC-RELATED"/>
    <property type="match status" value="1"/>
</dbReference>
<dbReference type="Pfam" id="PF01063">
    <property type="entry name" value="Aminotran_4"/>
    <property type="match status" value="1"/>
</dbReference>
<dbReference type="Proteomes" id="UP001165060">
    <property type="component" value="Unassembled WGS sequence"/>
</dbReference>
<accession>A0ABQ6N2U5</accession>